<proteinExistence type="predicted"/>
<dbReference type="AlphaFoldDB" id="A0A5K7YZF0"/>
<dbReference type="SUPFAM" id="SSF54523">
    <property type="entry name" value="Pili subunits"/>
    <property type="match status" value="1"/>
</dbReference>
<evidence type="ECO:0000256" key="1">
    <source>
        <dbReference type="SAM" id="Phobius"/>
    </source>
</evidence>
<name>A0A5K7YZF0_9BACT</name>
<dbReference type="Pfam" id="PF07963">
    <property type="entry name" value="N_methyl"/>
    <property type="match status" value="1"/>
</dbReference>
<dbReference type="PROSITE" id="PS00409">
    <property type="entry name" value="PROKAR_NTER_METHYL"/>
    <property type="match status" value="1"/>
</dbReference>
<organism evidence="2 3">
    <name type="scientific">Desulfosarcina widdelii</name>
    <dbReference type="NCBI Taxonomy" id="947919"/>
    <lineage>
        <taxon>Bacteria</taxon>
        <taxon>Pseudomonadati</taxon>
        <taxon>Thermodesulfobacteriota</taxon>
        <taxon>Desulfobacteria</taxon>
        <taxon>Desulfobacterales</taxon>
        <taxon>Desulfosarcinaceae</taxon>
        <taxon>Desulfosarcina</taxon>
    </lineage>
</organism>
<dbReference type="OrthoDB" id="5387661at2"/>
<keyword evidence="3" id="KW-1185">Reference proteome</keyword>
<dbReference type="Proteomes" id="UP000427769">
    <property type="component" value="Chromosome"/>
</dbReference>
<accession>A0A5K7YZF0</accession>
<dbReference type="KEGG" id="dwd:DSCW_21930"/>
<sequence length="172" mass="17778">MILVQKADPWCSDCHLNTGGAFGVKPHGFTLVELIVILVIAGILAVVAIPQMFDATAFKSRGFYDEAAGAARYGQKLAVASGCSVQLRFSGSGFALYQRQSCGSGAFSRSVPRPEDSGSAFAASAPSGVTLSATASTVIFDSLGRAMPGGVTVSVNGRSFRIDGESGYVEDL</sequence>
<evidence type="ECO:0008006" key="4">
    <source>
        <dbReference type="Google" id="ProtNLM"/>
    </source>
</evidence>
<protein>
    <recommendedName>
        <fullName evidence="4">Type II secretion system protein H</fullName>
    </recommendedName>
</protein>
<gene>
    <name evidence="2" type="ORF">DSCW_21930</name>
</gene>
<dbReference type="Gene3D" id="3.30.700.10">
    <property type="entry name" value="Glycoprotein, Type 4 Pilin"/>
    <property type="match status" value="1"/>
</dbReference>
<dbReference type="RefSeq" id="WP_155303760.1">
    <property type="nucleotide sequence ID" value="NZ_AP021875.1"/>
</dbReference>
<dbReference type="NCBIfam" id="TIGR02532">
    <property type="entry name" value="IV_pilin_GFxxxE"/>
    <property type="match status" value="1"/>
</dbReference>
<evidence type="ECO:0000313" key="2">
    <source>
        <dbReference type="EMBL" id="BBO74776.1"/>
    </source>
</evidence>
<keyword evidence="1" id="KW-0472">Membrane</keyword>
<evidence type="ECO:0000313" key="3">
    <source>
        <dbReference type="Proteomes" id="UP000427769"/>
    </source>
</evidence>
<dbReference type="InterPro" id="IPR012902">
    <property type="entry name" value="N_methyl_site"/>
</dbReference>
<keyword evidence="1" id="KW-1133">Transmembrane helix</keyword>
<dbReference type="EMBL" id="AP021875">
    <property type="protein sequence ID" value="BBO74776.1"/>
    <property type="molecule type" value="Genomic_DNA"/>
</dbReference>
<keyword evidence="1" id="KW-0812">Transmembrane</keyword>
<dbReference type="InterPro" id="IPR045584">
    <property type="entry name" value="Pilin-like"/>
</dbReference>
<feature type="transmembrane region" description="Helical" evidence="1">
    <location>
        <begin position="34"/>
        <end position="53"/>
    </location>
</feature>
<reference evidence="2 3" key="1">
    <citation type="submission" date="2019-11" db="EMBL/GenBank/DDBJ databases">
        <title>Comparative genomics of hydrocarbon-degrading Desulfosarcina strains.</title>
        <authorList>
            <person name="Watanabe M."/>
            <person name="Kojima H."/>
            <person name="Fukui M."/>
        </authorList>
    </citation>
    <scope>NUCLEOTIDE SEQUENCE [LARGE SCALE GENOMIC DNA]</scope>
    <source>
        <strain evidence="2 3">PP31</strain>
    </source>
</reference>